<evidence type="ECO:0000259" key="1">
    <source>
        <dbReference type="Pfam" id="PF03732"/>
    </source>
</evidence>
<dbReference type="PANTHER" id="PTHR46481:SF11">
    <property type="entry name" value="ZINC FINGER BED DOMAIN-CONTAINING PROTEIN RICESLEEPER 2-LIKE"/>
    <property type="match status" value="1"/>
</dbReference>
<dbReference type="AlphaFoldDB" id="A0A5C7ISN0"/>
<dbReference type="Proteomes" id="UP000323000">
    <property type="component" value="Chromosome 1"/>
</dbReference>
<name>A0A5C7ISN0_9ROSI</name>
<dbReference type="InterPro" id="IPR005162">
    <property type="entry name" value="Retrotrans_gag_dom"/>
</dbReference>
<feature type="domain" description="Retrotransposon gag" evidence="1">
    <location>
        <begin position="76"/>
        <end position="167"/>
    </location>
</feature>
<keyword evidence="3" id="KW-1185">Reference proteome</keyword>
<evidence type="ECO:0000313" key="2">
    <source>
        <dbReference type="EMBL" id="TXG72195.1"/>
    </source>
</evidence>
<dbReference type="OrthoDB" id="1742322at2759"/>
<protein>
    <recommendedName>
        <fullName evidence="1">Retrotransposon gag domain-containing protein</fullName>
    </recommendedName>
</protein>
<dbReference type="PANTHER" id="PTHR46481">
    <property type="entry name" value="ZINC FINGER BED DOMAIN-CONTAINING PROTEIN 4"/>
    <property type="match status" value="1"/>
</dbReference>
<dbReference type="Pfam" id="PF03732">
    <property type="entry name" value="Retrotrans_gag"/>
    <property type="match status" value="1"/>
</dbReference>
<sequence length="536" mass="60874">MGVDLITMTETRAQELKKMEEGIKQWVKSALVKNSKKTDESMAELKALLMNLQRPKPIAVNNGGSFMDSFHTMKVKIASIHLEGKALQWHQMYVKNRMTRDPPGWEEYVKALNIRFGVNVFEDPMADLMNLKQLGTLQDYMDKFDLALSRVSLTEEYTISCFISGLRVELQGLVRIFNPTNLQHAYSIARFIYMPCPHTSEILVEALMDCVLDWNVDRKISTITVDNCTTDNAMIRILVDKISGGSLLLGGNFFHMRYCAHILNLIVKERLDVIVGSVEKIRDSVVFWAASPKREEIFFEATRQLNIHSGKKLSLDCKTRSKGLCFWCDDKFFPGHKCQNKKLHMITIQEVVENEDNSVVEQAISEETDDCSFEAPHVSVFALCGKGSTHNFLVTKVAKAMGCILSPINPLLVEAACSDINYSAICRQFEWESLEIQQMPELKMAKLLHKLPAEIKETVQLYNITLETTNGGKVGEHQKQADHEKVQLSWKADPHIQHLIQKLEANPNSNYVYTWNNGIMLRKGRVVVGDDASLKL</sequence>
<gene>
    <name evidence="2" type="ORF">EZV62_000774</name>
</gene>
<dbReference type="InterPro" id="IPR012337">
    <property type="entry name" value="RNaseH-like_sf"/>
</dbReference>
<reference evidence="3" key="1">
    <citation type="journal article" date="2019" name="Gigascience">
        <title>De novo genome assembly of the endangered Acer yangbiense, a plant species with extremely small populations endemic to Yunnan Province, China.</title>
        <authorList>
            <person name="Yang J."/>
            <person name="Wariss H.M."/>
            <person name="Tao L."/>
            <person name="Zhang R."/>
            <person name="Yun Q."/>
            <person name="Hollingsworth P."/>
            <person name="Dao Z."/>
            <person name="Luo G."/>
            <person name="Guo H."/>
            <person name="Ma Y."/>
            <person name="Sun W."/>
        </authorList>
    </citation>
    <scope>NUCLEOTIDE SEQUENCE [LARGE SCALE GENOMIC DNA]</scope>
    <source>
        <strain evidence="3">cv. Malutang</strain>
    </source>
</reference>
<organism evidence="2 3">
    <name type="scientific">Acer yangbiense</name>
    <dbReference type="NCBI Taxonomy" id="1000413"/>
    <lineage>
        <taxon>Eukaryota</taxon>
        <taxon>Viridiplantae</taxon>
        <taxon>Streptophyta</taxon>
        <taxon>Embryophyta</taxon>
        <taxon>Tracheophyta</taxon>
        <taxon>Spermatophyta</taxon>
        <taxon>Magnoliopsida</taxon>
        <taxon>eudicotyledons</taxon>
        <taxon>Gunneridae</taxon>
        <taxon>Pentapetalae</taxon>
        <taxon>rosids</taxon>
        <taxon>malvids</taxon>
        <taxon>Sapindales</taxon>
        <taxon>Sapindaceae</taxon>
        <taxon>Hippocastanoideae</taxon>
        <taxon>Acereae</taxon>
        <taxon>Acer</taxon>
    </lineage>
</organism>
<dbReference type="EMBL" id="VAHF01000001">
    <property type="protein sequence ID" value="TXG72195.1"/>
    <property type="molecule type" value="Genomic_DNA"/>
</dbReference>
<accession>A0A5C7ISN0</accession>
<dbReference type="InterPro" id="IPR052035">
    <property type="entry name" value="ZnF_BED_domain_contain"/>
</dbReference>
<proteinExistence type="predicted"/>
<comment type="caution">
    <text evidence="2">The sequence shown here is derived from an EMBL/GenBank/DDBJ whole genome shotgun (WGS) entry which is preliminary data.</text>
</comment>
<dbReference type="SUPFAM" id="SSF53098">
    <property type="entry name" value="Ribonuclease H-like"/>
    <property type="match status" value="1"/>
</dbReference>
<evidence type="ECO:0000313" key="3">
    <source>
        <dbReference type="Proteomes" id="UP000323000"/>
    </source>
</evidence>